<evidence type="ECO:0000313" key="8">
    <source>
        <dbReference type="Proteomes" id="UP000325641"/>
    </source>
</evidence>
<dbReference type="InterPro" id="IPR027385">
    <property type="entry name" value="Beta-barrel_OMP"/>
</dbReference>
<accession>A0A5P6P2E7</accession>
<dbReference type="SUPFAM" id="SSF56925">
    <property type="entry name" value="OMPA-like"/>
    <property type="match status" value="1"/>
</dbReference>
<comment type="similarity">
    <text evidence="5">Belongs to the Omp25/RopB family.</text>
</comment>
<keyword evidence="4" id="KW-0998">Cell outer membrane</keyword>
<evidence type="ECO:0000256" key="3">
    <source>
        <dbReference type="ARBA" id="ARBA00023136"/>
    </source>
</evidence>
<evidence type="ECO:0000256" key="4">
    <source>
        <dbReference type="ARBA" id="ARBA00023237"/>
    </source>
</evidence>
<dbReference type="KEGG" id="bbet:F8237_08905"/>
<keyword evidence="2" id="KW-0732">Signal</keyword>
<evidence type="ECO:0000256" key="1">
    <source>
        <dbReference type="ARBA" id="ARBA00004442"/>
    </source>
</evidence>
<dbReference type="OrthoDB" id="8016903at2"/>
<organism evidence="7 8">
    <name type="scientific">Bradyrhizobium betae</name>
    <dbReference type="NCBI Taxonomy" id="244734"/>
    <lineage>
        <taxon>Bacteria</taxon>
        <taxon>Pseudomonadati</taxon>
        <taxon>Pseudomonadota</taxon>
        <taxon>Alphaproteobacteria</taxon>
        <taxon>Hyphomicrobiales</taxon>
        <taxon>Nitrobacteraceae</taxon>
        <taxon>Bradyrhizobium</taxon>
    </lineage>
</organism>
<evidence type="ECO:0000256" key="2">
    <source>
        <dbReference type="ARBA" id="ARBA00022729"/>
    </source>
</evidence>
<keyword evidence="3" id="KW-0472">Membrane</keyword>
<sequence>MPLTVTNESGEREVKEVLSAVALLSLGLVLPAAAADMPARYTKAPAMMPVMYDWSGFYIGLNGGGASSRKCWDFTTPAGAFVAAEGCHDATGAVAGGQVGYRWQSSNFVFGLEAQGDWANLRGSNASLIAAPFTNVSRVDAIGLFTGQVGWAWNSVLLYAKGGAAVVADRFHVETTAGNVLAATASNDTRWGATAGAGIEFGFAPNWSVAAEYNHLFMQDRLVSFATVPGGGLFGTDRIRQDVDMGTVRVNYRFGGPIIGKY</sequence>
<dbReference type="Gene3D" id="2.40.160.20">
    <property type="match status" value="1"/>
</dbReference>
<evidence type="ECO:0000313" key="7">
    <source>
        <dbReference type="EMBL" id="QFI72500.1"/>
    </source>
</evidence>
<feature type="domain" description="Outer membrane protein beta-barrel" evidence="6">
    <location>
        <begin position="36"/>
        <end position="254"/>
    </location>
</feature>
<dbReference type="GO" id="GO:0009279">
    <property type="term" value="C:cell outer membrane"/>
    <property type="evidence" value="ECO:0007669"/>
    <property type="project" value="UniProtKB-SubCell"/>
</dbReference>
<reference evidence="8" key="1">
    <citation type="submission" date="2019-10" db="EMBL/GenBank/DDBJ databases">
        <title>Complete Genome Sequence of Bradyrhizobium betae type strain PL7HG1T.</title>
        <authorList>
            <person name="Bromfield E.S.P."/>
            <person name="Cloutier S."/>
        </authorList>
    </citation>
    <scope>NUCLEOTIDE SEQUENCE [LARGE SCALE GENOMIC DNA]</scope>
    <source>
        <strain evidence="8">PL7HG1</strain>
    </source>
</reference>
<dbReference type="AlphaFoldDB" id="A0A5P6P2E7"/>
<dbReference type="Pfam" id="PF13505">
    <property type="entry name" value="OMP_b-brl"/>
    <property type="match status" value="1"/>
</dbReference>
<dbReference type="InterPro" id="IPR051692">
    <property type="entry name" value="OMP-like"/>
</dbReference>
<proteinExistence type="inferred from homology"/>
<dbReference type="PANTHER" id="PTHR34001:SF3">
    <property type="entry name" value="BLL7405 PROTEIN"/>
    <property type="match status" value="1"/>
</dbReference>
<comment type="subcellular location">
    <subcellularLocation>
        <location evidence="1">Cell outer membrane</location>
    </subcellularLocation>
</comment>
<name>A0A5P6P2E7_9BRAD</name>
<evidence type="ECO:0000256" key="5">
    <source>
        <dbReference type="ARBA" id="ARBA00038306"/>
    </source>
</evidence>
<dbReference type="PANTHER" id="PTHR34001">
    <property type="entry name" value="BLL7405 PROTEIN"/>
    <property type="match status" value="1"/>
</dbReference>
<dbReference type="Proteomes" id="UP000325641">
    <property type="component" value="Chromosome"/>
</dbReference>
<protein>
    <submittedName>
        <fullName evidence="7">Porin family protein</fullName>
    </submittedName>
</protein>
<dbReference type="EMBL" id="CP044543">
    <property type="protein sequence ID" value="QFI72500.1"/>
    <property type="molecule type" value="Genomic_DNA"/>
</dbReference>
<evidence type="ECO:0000259" key="6">
    <source>
        <dbReference type="Pfam" id="PF13505"/>
    </source>
</evidence>
<dbReference type="InterPro" id="IPR011250">
    <property type="entry name" value="OMP/PagP_B-barrel"/>
</dbReference>
<gene>
    <name evidence="7" type="ORF">F8237_08905</name>
</gene>